<evidence type="ECO:0000313" key="2">
    <source>
        <dbReference type="EnsemblMetazoa" id="CPIJ013132-PA"/>
    </source>
</evidence>
<proteinExistence type="predicted"/>
<dbReference type="AlphaFoldDB" id="B0X1D1"/>
<name>B0X1D1_CULQU</name>
<dbReference type="Proteomes" id="UP000002320">
    <property type="component" value="Unassembled WGS sequence"/>
</dbReference>
<dbReference type="EMBL" id="DS232258">
    <property type="protein sequence ID" value="EDS38580.1"/>
    <property type="molecule type" value="Genomic_DNA"/>
</dbReference>
<evidence type="ECO:0000313" key="1">
    <source>
        <dbReference type="EMBL" id="EDS38580.1"/>
    </source>
</evidence>
<reference evidence="1" key="1">
    <citation type="submission" date="2007-03" db="EMBL/GenBank/DDBJ databases">
        <title>Annotation of Culex pipiens quinquefasciatus.</title>
        <authorList>
            <consortium name="The Broad Institute Genome Sequencing Platform"/>
            <person name="Atkinson P.W."/>
            <person name="Hemingway J."/>
            <person name="Christensen B.M."/>
            <person name="Higgs S."/>
            <person name="Kodira C."/>
            <person name="Hannick L."/>
            <person name="Megy K."/>
            <person name="O'Leary S."/>
            <person name="Pearson M."/>
            <person name="Haas B.J."/>
            <person name="Mauceli E."/>
            <person name="Wortman J.R."/>
            <person name="Lee N.H."/>
            <person name="Guigo R."/>
            <person name="Stanke M."/>
            <person name="Alvarado L."/>
            <person name="Amedeo P."/>
            <person name="Antoine C.H."/>
            <person name="Arensburger P."/>
            <person name="Bidwell S.L."/>
            <person name="Crawford M."/>
            <person name="Camaro F."/>
            <person name="Devon K."/>
            <person name="Engels R."/>
            <person name="Hammond M."/>
            <person name="Howarth C."/>
            <person name="Koehrsen M."/>
            <person name="Lawson D."/>
            <person name="Montgomery P."/>
            <person name="Nene V."/>
            <person name="Nusbaum C."/>
            <person name="Puiu D."/>
            <person name="Romero-Severson J."/>
            <person name="Severson D.W."/>
            <person name="Shumway M."/>
            <person name="Sisk P."/>
            <person name="Stolte C."/>
            <person name="Zeng Q."/>
            <person name="Eisenstadt E."/>
            <person name="Fraser-Liggett C."/>
            <person name="Strausberg R."/>
            <person name="Galagan J."/>
            <person name="Birren B."/>
            <person name="Collins F.H."/>
        </authorList>
    </citation>
    <scope>NUCLEOTIDE SEQUENCE [LARGE SCALE GENOMIC DNA]</scope>
    <source>
        <strain evidence="1">JHB</strain>
    </source>
</reference>
<dbReference type="VEuPathDB" id="VectorBase:CPIJ013132"/>
<sequence>MSKRFALCNRISSFRRRKRSTTTKTGSTRRQPPFCITFARLICTSWKKPGRSWRAIPRPSRSRHS</sequence>
<dbReference type="InParanoid" id="B0X1D1"/>
<keyword evidence="3" id="KW-1185">Reference proteome</keyword>
<gene>
    <name evidence="2" type="primary">6046224</name>
    <name evidence="1" type="ORF">CpipJ_CPIJ013132</name>
</gene>
<dbReference type="HOGENOM" id="CLU_2851883_0_0_1"/>
<organism>
    <name type="scientific">Culex quinquefasciatus</name>
    <name type="common">Southern house mosquito</name>
    <name type="synonym">Culex pungens</name>
    <dbReference type="NCBI Taxonomy" id="7176"/>
    <lineage>
        <taxon>Eukaryota</taxon>
        <taxon>Metazoa</taxon>
        <taxon>Ecdysozoa</taxon>
        <taxon>Arthropoda</taxon>
        <taxon>Hexapoda</taxon>
        <taxon>Insecta</taxon>
        <taxon>Pterygota</taxon>
        <taxon>Neoptera</taxon>
        <taxon>Endopterygota</taxon>
        <taxon>Diptera</taxon>
        <taxon>Nematocera</taxon>
        <taxon>Culicoidea</taxon>
        <taxon>Culicidae</taxon>
        <taxon>Culicinae</taxon>
        <taxon>Culicini</taxon>
        <taxon>Culex</taxon>
        <taxon>Culex</taxon>
    </lineage>
</organism>
<dbReference type="EnsemblMetazoa" id="CPIJ013132-RA">
    <property type="protein sequence ID" value="CPIJ013132-PA"/>
    <property type="gene ID" value="CPIJ013132"/>
</dbReference>
<dbReference type="KEGG" id="cqu:CpipJ_CPIJ013132"/>
<reference evidence="2" key="2">
    <citation type="submission" date="2021-02" db="UniProtKB">
        <authorList>
            <consortium name="EnsemblMetazoa"/>
        </authorList>
    </citation>
    <scope>IDENTIFICATION</scope>
    <source>
        <strain evidence="2">JHB</strain>
    </source>
</reference>
<protein>
    <submittedName>
        <fullName evidence="1 2">Uncharacterized protein</fullName>
    </submittedName>
</protein>
<accession>B0X1D1</accession>
<evidence type="ECO:0000313" key="3">
    <source>
        <dbReference type="Proteomes" id="UP000002320"/>
    </source>
</evidence>